<evidence type="ECO:0000256" key="1">
    <source>
        <dbReference type="ARBA" id="ARBA00001947"/>
    </source>
</evidence>
<dbReference type="InterPro" id="IPR043795">
    <property type="entry name" value="N-alpha-Ac-DABA-like"/>
</dbReference>
<evidence type="ECO:0000313" key="6">
    <source>
        <dbReference type="EMBL" id="TDR34863.1"/>
    </source>
</evidence>
<dbReference type="Gene3D" id="3.40.630.10">
    <property type="entry name" value="Zn peptidases"/>
    <property type="match status" value="1"/>
</dbReference>
<keyword evidence="7" id="KW-1185">Reference proteome</keyword>
<keyword evidence="4" id="KW-0862">Zinc</keyword>
<dbReference type="Pfam" id="PF24827">
    <property type="entry name" value="AstE_AspA_cat"/>
    <property type="match status" value="1"/>
</dbReference>
<keyword evidence="3" id="KW-0378">Hydrolase</keyword>
<name>A0A4R6YF84_9HYPH</name>
<feature type="domain" description="Succinylglutamate desuccinylase/Aspartoacylase catalytic" evidence="5">
    <location>
        <begin position="49"/>
        <end position="239"/>
    </location>
</feature>
<dbReference type="EMBL" id="SNZF01000012">
    <property type="protein sequence ID" value="TDR34863.1"/>
    <property type="molecule type" value="Genomic_DNA"/>
</dbReference>
<dbReference type="PIRSF" id="PIRSF039012">
    <property type="entry name" value="ASP"/>
    <property type="match status" value="1"/>
</dbReference>
<dbReference type="GO" id="GO:0016811">
    <property type="term" value="F:hydrolase activity, acting on carbon-nitrogen (but not peptide) bonds, in linear amides"/>
    <property type="evidence" value="ECO:0007669"/>
    <property type="project" value="InterPro"/>
</dbReference>
<evidence type="ECO:0000256" key="2">
    <source>
        <dbReference type="ARBA" id="ARBA00022723"/>
    </source>
</evidence>
<evidence type="ECO:0000259" key="5">
    <source>
        <dbReference type="Pfam" id="PF24827"/>
    </source>
</evidence>
<protein>
    <recommendedName>
        <fullName evidence="5">Succinylglutamate desuccinylase/Aspartoacylase catalytic domain-containing protein</fullName>
    </recommendedName>
</protein>
<organism evidence="6 7">
    <name type="scientific">Aquamicrobium defluvii</name>
    <dbReference type="NCBI Taxonomy" id="69279"/>
    <lineage>
        <taxon>Bacteria</taxon>
        <taxon>Pseudomonadati</taxon>
        <taxon>Pseudomonadota</taxon>
        <taxon>Alphaproteobacteria</taxon>
        <taxon>Hyphomicrobiales</taxon>
        <taxon>Phyllobacteriaceae</taxon>
        <taxon>Aquamicrobium</taxon>
    </lineage>
</organism>
<dbReference type="SUPFAM" id="SSF53187">
    <property type="entry name" value="Zn-dependent exopeptidases"/>
    <property type="match status" value="1"/>
</dbReference>
<gene>
    <name evidence="6" type="ORF">DES43_11275</name>
</gene>
<sequence length="338" mass="35845">MPAGETRIWTTLDFEQDGKQHGFLRLPFSSDLSAYGTIPIPITCIRNGDGPTALLIAGNHGDEYEGQIALSKMARQIGPADVRGRIIILPALNYPAVAAGRRLSPLDEGNLNRLFPGKVNGTPTEMIAHYLVSVLLPLSDLVIDLHSGGRSLAYYPCCLIRNGGKEAETARLVELMKIFGAPIGSISDGSGGGASTTLSAAAQSCGVPALTAELGGGGGVSHTGEAIATQGIRRVLRHIGTLPDLETKPPPPVRLMRVEGKDAFIYAPCHGIFERCVEIGDSVHAGQCAGYIHPVEGAHRPTEAIYFTRPGFVACCRFPALTKLGDCLFKVLSDIERP</sequence>
<dbReference type="GO" id="GO:0046872">
    <property type="term" value="F:metal ion binding"/>
    <property type="evidence" value="ECO:0007669"/>
    <property type="project" value="UniProtKB-KW"/>
</dbReference>
<accession>A0A4R6YF84</accession>
<dbReference type="GO" id="GO:0016788">
    <property type="term" value="F:hydrolase activity, acting on ester bonds"/>
    <property type="evidence" value="ECO:0007669"/>
    <property type="project" value="InterPro"/>
</dbReference>
<comment type="caution">
    <text evidence="6">The sequence shown here is derived from an EMBL/GenBank/DDBJ whole genome shotgun (WGS) entry which is preliminary data.</text>
</comment>
<evidence type="ECO:0000313" key="7">
    <source>
        <dbReference type="Proteomes" id="UP000294958"/>
    </source>
</evidence>
<proteinExistence type="predicted"/>
<dbReference type="PANTHER" id="PTHR37326">
    <property type="entry name" value="BLL3975 PROTEIN"/>
    <property type="match status" value="1"/>
</dbReference>
<dbReference type="InterPro" id="IPR053138">
    <property type="entry name" value="N-alpha-Ac-DABA_deacetylase"/>
</dbReference>
<comment type="cofactor">
    <cofactor evidence="1">
        <name>Zn(2+)</name>
        <dbReference type="ChEBI" id="CHEBI:29105"/>
    </cofactor>
</comment>
<dbReference type="PANTHER" id="PTHR37326:SF1">
    <property type="entry name" value="BLL3975 PROTEIN"/>
    <property type="match status" value="1"/>
</dbReference>
<dbReference type="CDD" id="cd06252">
    <property type="entry name" value="M14_ASTE_ASPA-like"/>
    <property type="match status" value="1"/>
</dbReference>
<dbReference type="Proteomes" id="UP000294958">
    <property type="component" value="Unassembled WGS sequence"/>
</dbReference>
<reference evidence="6 7" key="1">
    <citation type="submission" date="2019-03" db="EMBL/GenBank/DDBJ databases">
        <title>Genomic Encyclopedia of Type Strains, Phase IV (KMG-IV): sequencing the most valuable type-strain genomes for metagenomic binning, comparative biology and taxonomic classification.</title>
        <authorList>
            <person name="Goeker M."/>
        </authorList>
    </citation>
    <scope>NUCLEOTIDE SEQUENCE [LARGE SCALE GENOMIC DNA]</scope>
    <source>
        <strain evidence="6 7">DSM 11603</strain>
    </source>
</reference>
<dbReference type="AlphaFoldDB" id="A0A4R6YF84"/>
<evidence type="ECO:0000256" key="3">
    <source>
        <dbReference type="ARBA" id="ARBA00022801"/>
    </source>
</evidence>
<dbReference type="InterPro" id="IPR055438">
    <property type="entry name" value="AstE_AspA_cat"/>
</dbReference>
<evidence type="ECO:0000256" key="4">
    <source>
        <dbReference type="ARBA" id="ARBA00022833"/>
    </source>
</evidence>
<keyword evidence="2" id="KW-0479">Metal-binding</keyword>